<dbReference type="SUPFAM" id="SSF49899">
    <property type="entry name" value="Concanavalin A-like lectins/glucanases"/>
    <property type="match status" value="1"/>
</dbReference>
<dbReference type="InterPro" id="IPR013320">
    <property type="entry name" value="ConA-like_dom_sf"/>
</dbReference>
<evidence type="ECO:0000259" key="6">
    <source>
        <dbReference type="Pfam" id="PF17851"/>
    </source>
</evidence>
<dbReference type="Proteomes" id="UP000297149">
    <property type="component" value="Chromosome"/>
</dbReference>
<sequence length="532" mass="59737">MLRRSIIILTLILAVAVAGHAGNGGLALAWGDRGDGTFANPVLNADYSDLDVIRVGDKYYMTCSEFHFMGMPVLESDDMVNWRIIGQVYDNIGMPGYGDMIKYAEGTWAPALRYHDGKFWIFVCTPEEGLFMTVAEDPAGPWSPLHLVKGVAKWEDPCPFWDDNGDAYLVRSRHRAGPIIIHRMSPDGRELLDEGVTVYKGPVAEGPKMFKKDGYYYISIPEGGVSKGWQTVLRSKDVYGPYESRRVLERGSTDVNGPHQGALVDTPDGDWWFYHFQSAGARGRVVHLQPVKWIDGFPFIGEDYDGNGVGEPMKICPKPLAGLSRREVPQTSDEFDERRLEIQWQTNHNPVPGNISFGHREGCLTIIPMQSPMLRTARNQLTQKIMGFRSEAELSFDISDMKPGDRSGLECLGKQFVGGGVMVEDVNGRRVTSVYMENDSSVVFRRPFEVAEPGKVNVRLSIDTVDGDFRFSYSLDGKNYMPLGEAFEMKEGFWKGVRTGIYAYSTTEGYGKTHFDYFRYRHDGPDLSSQNE</sequence>
<feature type="site" description="Important for catalytic activity, responsible for pKa modulation of the active site Glu and correct orientation of both the proton donor and substrate" evidence="4">
    <location>
        <position position="156"/>
    </location>
</feature>
<dbReference type="SUPFAM" id="SSF75005">
    <property type="entry name" value="Arabinanase/levansucrase/invertase"/>
    <property type="match status" value="1"/>
</dbReference>
<dbReference type="PANTHER" id="PTHR42812:SF12">
    <property type="entry name" value="BETA-XYLOSIDASE-RELATED"/>
    <property type="match status" value="1"/>
</dbReference>
<protein>
    <submittedName>
        <fullName evidence="7">Beta-xylosidase</fullName>
    </submittedName>
</protein>
<dbReference type="InterPro" id="IPR041542">
    <property type="entry name" value="GH43_C2"/>
</dbReference>
<comment type="similarity">
    <text evidence="1 5">Belongs to the glycosyl hydrolase 43 family.</text>
</comment>
<organism evidence="7 8">
    <name type="scientific">Duncaniella dubosii</name>
    <dbReference type="NCBI Taxonomy" id="2518971"/>
    <lineage>
        <taxon>Bacteria</taxon>
        <taxon>Pseudomonadati</taxon>
        <taxon>Bacteroidota</taxon>
        <taxon>Bacteroidia</taxon>
        <taxon>Bacteroidales</taxon>
        <taxon>Muribaculaceae</taxon>
        <taxon>Duncaniella</taxon>
    </lineage>
</organism>
<keyword evidence="2 5" id="KW-0378">Hydrolase</keyword>
<gene>
    <name evidence="7" type="ORF">E7747_02940</name>
</gene>
<dbReference type="InterPro" id="IPR051795">
    <property type="entry name" value="Glycosyl_Hydrlase_43"/>
</dbReference>
<dbReference type="Gene3D" id="2.115.10.20">
    <property type="entry name" value="Glycosyl hydrolase domain, family 43"/>
    <property type="match status" value="1"/>
</dbReference>
<dbReference type="Pfam" id="PF17851">
    <property type="entry name" value="GH43_C2"/>
    <property type="match status" value="1"/>
</dbReference>
<dbReference type="InterPro" id="IPR023296">
    <property type="entry name" value="Glyco_hydro_beta-prop_sf"/>
</dbReference>
<evidence type="ECO:0000313" key="8">
    <source>
        <dbReference type="Proteomes" id="UP000297149"/>
    </source>
</evidence>
<dbReference type="Gene3D" id="2.60.120.200">
    <property type="match status" value="1"/>
</dbReference>
<dbReference type="KEGG" id="ddb:E7747_02940"/>
<evidence type="ECO:0000256" key="3">
    <source>
        <dbReference type="ARBA" id="ARBA00023295"/>
    </source>
</evidence>
<evidence type="ECO:0000256" key="5">
    <source>
        <dbReference type="RuleBase" id="RU361187"/>
    </source>
</evidence>
<dbReference type="AlphaFoldDB" id="A0A4P7W0H1"/>
<dbReference type="GO" id="GO:0005975">
    <property type="term" value="P:carbohydrate metabolic process"/>
    <property type="evidence" value="ECO:0007669"/>
    <property type="project" value="InterPro"/>
</dbReference>
<reference evidence="8" key="1">
    <citation type="submission" date="2019-02" db="EMBL/GenBank/DDBJ databases">
        <title>Isolation and identification of novel species under the genus Muribaculum.</title>
        <authorList>
            <person name="Miyake S."/>
            <person name="Ding Y."/>
            <person name="Low A."/>
            <person name="Soh M."/>
            <person name="Seedorf H."/>
        </authorList>
    </citation>
    <scope>NUCLEOTIDE SEQUENCE [LARGE SCALE GENOMIC DNA]</scope>
    <source>
        <strain evidence="8">H5</strain>
    </source>
</reference>
<evidence type="ECO:0000313" key="7">
    <source>
        <dbReference type="EMBL" id="QCD41354.1"/>
    </source>
</evidence>
<accession>A0A4P7W0H1</accession>
<evidence type="ECO:0000256" key="4">
    <source>
        <dbReference type="PIRSR" id="PIRSR606710-2"/>
    </source>
</evidence>
<dbReference type="PANTHER" id="PTHR42812">
    <property type="entry name" value="BETA-XYLOSIDASE"/>
    <property type="match status" value="1"/>
</dbReference>
<keyword evidence="3 5" id="KW-0326">Glycosidase</keyword>
<dbReference type="EMBL" id="CP039396">
    <property type="protein sequence ID" value="QCD41354.1"/>
    <property type="molecule type" value="Genomic_DNA"/>
</dbReference>
<dbReference type="Pfam" id="PF04616">
    <property type="entry name" value="Glyco_hydro_43"/>
    <property type="match status" value="1"/>
</dbReference>
<feature type="domain" description="Beta-xylosidase C-terminal Concanavalin A-like" evidence="6">
    <location>
        <begin position="332"/>
        <end position="521"/>
    </location>
</feature>
<name>A0A4P7W0H1_9BACT</name>
<proteinExistence type="inferred from homology"/>
<keyword evidence="8" id="KW-1185">Reference proteome</keyword>
<dbReference type="GO" id="GO:0004553">
    <property type="term" value="F:hydrolase activity, hydrolyzing O-glycosyl compounds"/>
    <property type="evidence" value="ECO:0007669"/>
    <property type="project" value="InterPro"/>
</dbReference>
<evidence type="ECO:0000256" key="1">
    <source>
        <dbReference type="ARBA" id="ARBA00009865"/>
    </source>
</evidence>
<dbReference type="CDD" id="cd09001">
    <property type="entry name" value="GH43_FsAxh1-like"/>
    <property type="match status" value="1"/>
</dbReference>
<evidence type="ECO:0000256" key="2">
    <source>
        <dbReference type="ARBA" id="ARBA00022801"/>
    </source>
</evidence>
<dbReference type="InterPro" id="IPR006710">
    <property type="entry name" value="Glyco_hydro_43"/>
</dbReference>